<feature type="non-terminal residue" evidence="1">
    <location>
        <position position="61"/>
    </location>
</feature>
<sequence length="61" mass="6806">VLVVVPVWSGPTLGSGPIFPYFSGPGSPKKIIRRTKQDSSLPNTNEFFHHQLWLQEERGTA</sequence>
<dbReference type="Proteomes" id="UP001066276">
    <property type="component" value="Chromosome 3_1"/>
</dbReference>
<organism evidence="1 2">
    <name type="scientific">Pleurodeles waltl</name>
    <name type="common">Iberian ribbed newt</name>
    <dbReference type="NCBI Taxonomy" id="8319"/>
    <lineage>
        <taxon>Eukaryota</taxon>
        <taxon>Metazoa</taxon>
        <taxon>Chordata</taxon>
        <taxon>Craniata</taxon>
        <taxon>Vertebrata</taxon>
        <taxon>Euteleostomi</taxon>
        <taxon>Amphibia</taxon>
        <taxon>Batrachia</taxon>
        <taxon>Caudata</taxon>
        <taxon>Salamandroidea</taxon>
        <taxon>Salamandridae</taxon>
        <taxon>Pleurodelinae</taxon>
        <taxon>Pleurodeles</taxon>
    </lineage>
</organism>
<keyword evidence="2" id="KW-1185">Reference proteome</keyword>
<comment type="caution">
    <text evidence="1">The sequence shown here is derived from an EMBL/GenBank/DDBJ whole genome shotgun (WGS) entry which is preliminary data.</text>
</comment>
<protein>
    <submittedName>
        <fullName evidence="1">Uncharacterized protein</fullName>
    </submittedName>
</protein>
<accession>A0AAV7UFL8</accession>
<proteinExistence type="predicted"/>
<reference evidence="1" key="1">
    <citation type="journal article" date="2022" name="bioRxiv">
        <title>Sequencing and chromosome-scale assembly of the giantPleurodeles waltlgenome.</title>
        <authorList>
            <person name="Brown T."/>
            <person name="Elewa A."/>
            <person name="Iarovenko S."/>
            <person name="Subramanian E."/>
            <person name="Araus A.J."/>
            <person name="Petzold A."/>
            <person name="Susuki M."/>
            <person name="Suzuki K.-i.T."/>
            <person name="Hayashi T."/>
            <person name="Toyoda A."/>
            <person name="Oliveira C."/>
            <person name="Osipova E."/>
            <person name="Leigh N.D."/>
            <person name="Simon A."/>
            <person name="Yun M.H."/>
        </authorList>
    </citation>
    <scope>NUCLEOTIDE SEQUENCE</scope>
    <source>
        <strain evidence="1">20211129_DDA</strain>
        <tissue evidence="1">Liver</tissue>
    </source>
</reference>
<evidence type="ECO:0000313" key="1">
    <source>
        <dbReference type="EMBL" id="KAJ1187341.1"/>
    </source>
</evidence>
<gene>
    <name evidence="1" type="ORF">NDU88_004117</name>
</gene>
<feature type="non-terminal residue" evidence="1">
    <location>
        <position position="1"/>
    </location>
</feature>
<evidence type="ECO:0000313" key="2">
    <source>
        <dbReference type="Proteomes" id="UP001066276"/>
    </source>
</evidence>
<name>A0AAV7UFL8_PLEWA</name>
<dbReference type="AlphaFoldDB" id="A0AAV7UFL8"/>
<dbReference type="EMBL" id="JANPWB010000005">
    <property type="protein sequence ID" value="KAJ1187341.1"/>
    <property type="molecule type" value="Genomic_DNA"/>
</dbReference>